<keyword evidence="1" id="KW-0560">Oxidoreductase</keyword>
<evidence type="ECO:0000313" key="2">
    <source>
        <dbReference type="Proteomes" id="UP000664032"/>
    </source>
</evidence>
<keyword evidence="1" id="KW-0503">Monooxygenase</keyword>
<keyword evidence="2" id="KW-1185">Reference proteome</keyword>
<dbReference type="EMBL" id="JAFIQS020000006">
    <property type="protein sequence ID" value="KAH9480268.1"/>
    <property type="molecule type" value="Genomic_DNA"/>
</dbReference>
<dbReference type="Proteomes" id="UP000664032">
    <property type="component" value="Unassembled WGS sequence"/>
</dbReference>
<gene>
    <name evidence="1" type="ORF">JR316_0006866</name>
</gene>
<protein>
    <submittedName>
        <fullName evidence="1">Cytochrome P450 monooxygenase COX2</fullName>
    </submittedName>
</protein>
<organism evidence="1 2">
    <name type="scientific">Psilocybe cubensis</name>
    <name type="common">Psychedelic mushroom</name>
    <name type="synonym">Stropharia cubensis</name>
    <dbReference type="NCBI Taxonomy" id="181762"/>
    <lineage>
        <taxon>Eukaryota</taxon>
        <taxon>Fungi</taxon>
        <taxon>Dikarya</taxon>
        <taxon>Basidiomycota</taxon>
        <taxon>Agaricomycotina</taxon>
        <taxon>Agaricomycetes</taxon>
        <taxon>Agaricomycetidae</taxon>
        <taxon>Agaricales</taxon>
        <taxon>Agaricineae</taxon>
        <taxon>Strophariaceae</taxon>
        <taxon>Psilocybe</taxon>
    </lineage>
</organism>
<sequence>MPLSDSTISLLLAVLPISGIIFALYNQYQIWLKSPIRGLPYPPGPPLLLGNANHAVQSRPWLTYTEWAKQYGDIIYLNIYGEHTVILNNLEDVMELFEQRSRIYSSRQSNPYTELMGWQFNSGLLPYGDLWRRHRKLLQQCFRRKISTQYEPIQTAKTHNLLNDLLRTPSDFIEHCKKNSSAMIMSILYGQDISDEISAQFVSVAEETVTALGKCLRPGKHMVSYFPILRYLPAWFPGADFQRRAAEVKKLTCKMKDEPVDFVGKGLLHGTASASLVADLLENCYVQREYDLIKDVAATSFAAGAETSAAAMESFLLAMSLFPEAQKKAQAEIDRVIGKERLPTTDDRPFLPYIEAVYRELMRWAPILPLNTDHTTTADDIYKGYYIPKGTVVYANTWALTRNEEKYPNPDIFNPDRFFTETGHLNDDDTVLTFGFGRRICPGRHMASTTVWLAIVSILANFDIKGKGTNNKDQKFTSIGEMFTDNFISRPVPFECDIVPRKNAALLASK</sequence>
<proteinExistence type="predicted"/>
<reference evidence="1" key="1">
    <citation type="submission" date="2021-10" db="EMBL/GenBank/DDBJ databases">
        <title>Psilocybe cubensis genome.</title>
        <authorList>
            <person name="Mckernan K.J."/>
            <person name="Crawford S."/>
            <person name="Trippe A."/>
            <person name="Kane L.T."/>
            <person name="Mclaughlin S."/>
        </authorList>
    </citation>
    <scope>NUCLEOTIDE SEQUENCE</scope>
    <source>
        <strain evidence="1">MGC-MH-2018</strain>
    </source>
</reference>
<name>A0ACB8GXM0_PSICU</name>
<accession>A0ACB8GXM0</accession>
<comment type="caution">
    <text evidence="1">The sequence shown here is derived from an EMBL/GenBank/DDBJ whole genome shotgun (WGS) entry which is preliminary data.</text>
</comment>
<evidence type="ECO:0000313" key="1">
    <source>
        <dbReference type="EMBL" id="KAH9480268.1"/>
    </source>
</evidence>